<reference evidence="2" key="1">
    <citation type="submission" date="2015-04" db="UniProtKB">
        <authorList>
            <consortium name="EnsemblPlants"/>
        </authorList>
    </citation>
    <scope>IDENTIFICATION</scope>
    <source>
        <strain evidence="2">SL10</strain>
    </source>
</reference>
<feature type="compositionally biased region" description="Basic and acidic residues" evidence="1">
    <location>
        <begin position="22"/>
        <end position="32"/>
    </location>
</feature>
<proteinExistence type="predicted"/>
<dbReference type="HOGENOM" id="CLU_120693_0_0_1"/>
<feature type="region of interest" description="Disordered" evidence="1">
    <location>
        <begin position="88"/>
        <end position="109"/>
    </location>
</feature>
<accession>A0A0E0GJD8</accession>
<name>A0A0E0GJD8_ORYNI</name>
<feature type="region of interest" description="Disordered" evidence="1">
    <location>
        <begin position="1"/>
        <end position="32"/>
    </location>
</feature>
<dbReference type="Gramene" id="ONIVA03G10230.1">
    <property type="protein sequence ID" value="ONIVA03G10230.1"/>
    <property type="gene ID" value="ONIVA03G10230"/>
</dbReference>
<dbReference type="AlphaFoldDB" id="A0A0E0GJD8"/>
<dbReference type="Proteomes" id="UP000006591">
    <property type="component" value="Chromosome 3"/>
</dbReference>
<evidence type="ECO:0000256" key="1">
    <source>
        <dbReference type="SAM" id="MobiDB-lite"/>
    </source>
</evidence>
<feature type="compositionally biased region" description="Gly residues" evidence="1">
    <location>
        <begin position="197"/>
        <end position="213"/>
    </location>
</feature>
<dbReference type="EnsemblPlants" id="ONIVA03G10230.1">
    <property type="protein sequence ID" value="ONIVA03G10230.1"/>
    <property type="gene ID" value="ONIVA03G10230"/>
</dbReference>
<keyword evidence="3" id="KW-1185">Reference proteome</keyword>
<feature type="region of interest" description="Disordered" evidence="1">
    <location>
        <begin position="161"/>
        <end position="213"/>
    </location>
</feature>
<dbReference type="OMA" id="LNSHERG"/>
<feature type="compositionally biased region" description="Basic and acidic residues" evidence="1">
    <location>
        <begin position="176"/>
        <end position="185"/>
    </location>
</feature>
<protein>
    <submittedName>
        <fullName evidence="2">Uncharacterized protein</fullName>
    </submittedName>
</protein>
<reference evidence="2" key="2">
    <citation type="submission" date="2018-04" db="EMBL/GenBank/DDBJ databases">
        <title>OnivRS2 (Oryza nivara Reference Sequence Version 2).</title>
        <authorList>
            <person name="Zhang J."/>
            <person name="Kudrna D."/>
            <person name="Lee S."/>
            <person name="Talag J."/>
            <person name="Rajasekar S."/>
            <person name="Welchert J."/>
            <person name="Hsing Y.-I."/>
            <person name="Wing R.A."/>
        </authorList>
    </citation>
    <scope>NUCLEOTIDE SEQUENCE [LARGE SCALE GENOMIC DNA]</scope>
    <source>
        <strain evidence="2">SL10</strain>
    </source>
</reference>
<evidence type="ECO:0000313" key="2">
    <source>
        <dbReference type="EnsemblPlants" id="ONIVA03G10230.1"/>
    </source>
</evidence>
<organism evidence="2">
    <name type="scientific">Oryza nivara</name>
    <name type="common">Indian wild rice</name>
    <name type="synonym">Oryza sativa f. spontanea</name>
    <dbReference type="NCBI Taxonomy" id="4536"/>
    <lineage>
        <taxon>Eukaryota</taxon>
        <taxon>Viridiplantae</taxon>
        <taxon>Streptophyta</taxon>
        <taxon>Embryophyta</taxon>
        <taxon>Tracheophyta</taxon>
        <taxon>Spermatophyta</taxon>
        <taxon>Magnoliopsida</taxon>
        <taxon>Liliopsida</taxon>
        <taxon>Poales</taxon>
        <taxon>Poaceae</taxon>
        <taxon>BOP clade</taxon>
        <taxon>Oryzoideae</taxon>
        <taxon>Oryzeae</taxon>
        <taxon>Oryzinae</taxon>
        <taxon>Oryza</taxon>
    </lineage>
</organism>
<sequence length="213" mass="23354">MLQPTCAPLPCHPTTSPPQLEKGGEDRHPLEKVKWRSPMLRYRAVARFAMLELMSREERGEPGSVAVPWLVLNSHERGEATTMAVELPRHSKSVPPSLRSSPSKERVEGHRSRATELIIVPRLRVAELNVWLCRRLGLLDHRRISVWVGLERRPGVERCRDGEKEEAGGGARVHCRGGESGERPEAAVSPVNSSRWVGGGSGDGCGPSGGGWG</sequence>
<evidence type="ECO:0000313" key="3">
    <source>
        <dbReference type="Proteomes" id="UP000006591"/>
    </source>
</evidence>